<organism evidence="5 6">
    <name type="scientific">Microdochium bolleyi</name>
    <dbReference type="NCBI Taxonomy" id="196109"/>
    <lineage>
        <taxon>Eukaryota</taxon>
        <taxon>Fungi</taxon>
        <taxon>Dikarya</taxon>
        <taxon>Ascomycota</taxon>
        <taxon>Pezizomycotina</taxon>
        <taxon>Sordariomycetes</taxon>
        <taxon>Xylariomycetidae</taxon>
        <taxon>Xylariales</taxon>
        <taxon>Microdochiaceae</taxon>
        <taxon>Microdochium</taxon>
    </lineage>
</organism>
<name>A0A136J0C7_9PEZI</name>
<dbReference type="Gene3D" id="2.40.50.140">
    <property type="entry name" value="Nucleic acid-binding proteins"/>
    <property type="match status" value="1"/>
</dbReference>
<evidence type="ECO:0000256" key="2">
    <source>
        <dbReference type="ARBA" id="ARBA00022980"/>
    </source>
</evidence>
<dbReference type="AlphaFoldDB" id="A0A136J0C7"/>
<feature type="compositionally biased region" description="Basic and acidic residues" evidence="4">
    <location>
        <begin position="181"/>
        <end position="192"/>
    </location>
</feature>
<evidence type="ECO:0000256" key="3">
    <source>
        <dbReference type="ARBA" id="ARBA00023274"/>
    </source>
</evidence>
<dbReference type="GO" id="GO:0005840">
    <property type="term" value="C:ribosome"/>
    <property type="evidence" value="ECO:0007669"/>
    <property type="project" value="UniProtKB-KW"/>
</dbReference>
<dbReference type="Pfam" id="PF00366">
    <property type="entry name" value="Ribosomal_S17"/>
    <property type="match status" value="1"/>
</dbReference>
<keyword evidence="6" id="KW-1185">Reference proteome</keyword>
<dbReference type="InParanoid" id="A0A136J0C7"/>
<evidence type="ECO:0000313" key="6">
    <source>
        <dbReference type="Proteomes" id="UP000070501"/>
    </source>
</evidence>
<keyword evidence="2" id="KW-0689">Ribosomal protein</keyword>
<proteinExistence type="inferred from homology"/>
<dbReference type="InterPro" id="IPR000266">
    <property type="entry name" value="Ribosomal_uS17"/>
</dbReference>
<evidence type="ECO:0000256" key="4">
    <source>
        <dbReference type="SAM" id="MobiDB-lite"/>
    </source>
</evidence>
<dbReference type="Proteomes" id="UP000070501">
    <property type="component" value="Unassembled WGS sequence"/>
</dbReference>
<dbReference type="SUPFAM" id="SSF50249">
    <property type="entry name" value="Nucleic acid-binding proteins"/>
    <property type="match status" value="1"/>
</dbReference>
<dbReference type="OrthoDB" id="274752at2759"/>
<dbReference type="InterPro" id="IPR012340">
    <property type="entry name" value="NA-bd_OB-fold"/>
</dbReference>
<evidence type="ECO:0008006" key="7">
    <source>
        <dbReference type="Google" id="ProtNLM"/>
    </source>
</evidence>
<evidence type="ECO:0000256" key="1">
    <source>
        <dbReference type="ARBA" id="ARBA00010254"/>
    </source>
</evidence>
<feature type="compositionally biased region" description="Basic and acidic residues" evidence="4">
    <location>
        <begin position="164"/>
        <end position="174"/>
    </location>
</feature>
<keyword evidence="3" id="KW-0687">Ribonucleoprotein</keyword>
<dbReference type="STRING" id="196109.A0A136J0C7"/>
<dbReference type="GO" id="GO:0006412">
    <property type="term" value="P:translation"/>
    <property type="evidence" value="ECO:0007669"/>
    <property type="project" value="InterPro"/>
</dbReference>
<evidence type="ECO:0000313" key="5">
    <source>
        <dbReference type="EMBL" id="KXJ90680.1"/>
    </source>
</evidence>
<protein>
    <recommendedName>
        <fullName evidence="7">Ribosomal protein S17</fullName>
    </recommendedName>
</protein>
<dbReference type="GO" id="GO:1990904">
    <property type="term" value="C:ribonucleoprotein complex"/>
    <property type="evidence" value="ECO:0007669"/>
    <property type="project" value="UniProtKB-KW"/>
</dbReference>
<sequence>MATANLAAARKVVTELLPTVPKEFHGIVVSAGLMDKTVKVKLGGQRWEKRINKHFKQPRYALVHDPRNSVRQGDIISIQTSWRESQHVRHVVKHILAPYGEAIEARPAVPSLEELIEEKIAKRAAKNERRVQKKEEQARADAAAREAALEAKRAKLARSPVGRRLQEQQDRLQDEAGFSKAEAESARAENVP</sequence>
<accession>A0A136J0C7</accession>
<reference evidence="6" key="1">
    <citation type="submission" date="2016-02" db="EMBL/GenBank/DDBJ databases">
        <title>Draft genome sequence of Microdochium bolleyi, a fungal endophyte of beachgrass.</title>
        <authorList>
            <consortium name="DOE Joint Genome Institute"/>
            <person name="David A.S."/>
            <person name="May G."/>
            <person name="Haridas S."/>
            <person name="Lim J."/>
            <person name="Wang M."/>
            <person name="Labutti K."/>
            <person name="Lipzen A."/>
            <person name="Barry K."/>
            <person name="Grigoriev I.V."/>
        </authorList>
    </citation>
    <scope>NUCLEOTIDE SEQUENCE [LARGE SCALE GENOMIC DNA]</scope>
    <source>
        <strain evidence="6">J235TASD1</strain>
    </source>
</reference>
<feature type="region of interest" description="Disordered" evidence="4">
    <location>
        <begin position="155"/>
        <end position="192"/>
    </location>
</feature>
<dbReference type="EMBL" id="KQ964252">
    <property type="protein sequence ID" value="KXJ90680.1"/>
    <property type="molecule type" value="Genomic_DNA"/>
</dbReference>
<comment type="similarity">
    <text evidence="1">Belongs to the universal ribosomal protein uS17 family.</text>
</comment>
<dbReference type="GO" id="GO:0003735">
    <property type="term" value="F:structural constituent of ribosome"/>
    <property type="evidence" value="ECO:0007669"/>
    <property type="project" value="InterPro"/>
</dbReference>
<gene>
    <name evidence="5" type="ORF">Micbo1qcDRAFT_234583</name>
</gene>